<dbReference type="EMBL" id="CP081869">
    <property type="protein sequence ID" value="QZO02118.1"/>
    <property type="molecule type" value="Genomic_DNA"/>
</dbReference>
<evidence type="ECO:0000256" key="1">
    <source>
        <dbReference type="SAM" id="MobiDB-lite"/>
    </source>
</evidence>
<dbReference type="Proteomes" id="UP000825701">
    <property type="component" value="Chromosome"/>
</dbReference>
<gene>
    <name evidence="2" type="ORF">K6K41_13110</name>
</gene>
<dbReference type="RefSeq" id="WP_261405505.1">
    <property type="nucleotide sequence ID" value="NZ_CP081869.1"/>
</dbReference>
<organism evidence="2 3">
    <name type="scientific">Chenggangzhangella methanolivorans</name>
    <dbReference type="NCBI Taxonomy" id="1437009"/>
    <lineage>
        <taxon>Bacteria</taxon>
        <taxon>Pseudomonadati</taxon>
        <taxon>Pseudomonadota</taxon>
        <taxon>Alphaproteobacteria</taxon>
        <taxon>Hyphomicrobiales</taxon>
        <taxon>Methylopilaceae</taxon>
        <taxon>Chenggangzhangella</taxon>
    </lineage>
</organism>
<feature type="region of interest" description="Disordered" evidence="1">
    <location>
        <begin position="26"/>
        <end position="52"/>
    </location>
</feature>
<evidence type="ECO:0000313" key="3">
    <source>
        <dbReference type="Proteomes" id="UP000825701"/>
    </source>
</evidence>
<evidence type="ECO:0000313" key="2">
    <source>
        <dbReference type="EMBL" id="QZO02118.1"/>
    </source>
</evidence>
<name>A0A9E6UJL4_9HYPH</name>
<reference evidence="2" key="1">
    <citation type="submission" date="2021-08" db="EMBL/GenBank/DDBJ databases">
        <authorList>
            <person name="Zhang H."/>
            <person name="Xu M."/>
            <person name="Yu Z."/>
            <person name="Yang L."/>
            <person name="Cai Y."/>
        </authorList>
    </citation>
    <scope>NUCLEOTIDE SEQUENCE</scope>
    <source>
        <strain evidence="2">CHL1</strain>
    </source>
</reference>
<proteinExistence type="predicted"/>
<keyword evidence="3" id="KW-1185">Reference proteome</keyword>
<protein>
    <submittedName>
        <fullName evidence="2">Uncharacterized protein</fullName>
    </submittedName>
</protein>
<dbReference type="KEGG" id="cmet:K6K41_13110"/>
<sequence>MTVLGVSLLGITIAYAAFKSRQNMTPAKRDVADRGAERVYAEEQRDPANRGA</sequence>
<accession>A0A9E6UJL4</accession>
<feature type="compositionally biased region" description="Basic and acidic residues" evidence="1">
    <location>
        <begin position="27"/>
        <end position="52"/>
    </location>
</feature>
<dbReference type="AlphaFoldDB" id="A0A9E6UJL4"/>